<proteinExistence type="predicted"/>
<dbReference type="EMBL" id="HE573026">
    <property type="protein sequence ID" value="CCC51039.1"/>
    <property type="molecule type" value="Genomic_DNA"/>
</dbReference>
<feature type="region of interest" description="Disordered" evidence="1">
    <location>
        <begin position="120"/>
        <end position="165"/>
    </location>
</feature>
<protein>
    <submittedName>
        <fullName evidence="2">Uncharacterized protein</fullName>
    </submittedName>
</protein>
<feature type="compositionally biased region" description="Basic and acidic residues" evidence="1">
    <location>
        <begin position="131"/>
        <end position="165"/>
    </location>
</feature>
<evidence type="ECO:0000256" key="1">
    <source>
        <dbReference type="SAM" id="MobiDB-lite"/>
    </source>
</evidence>
<reference evidence="2" key="1">
    <citation type="journal article" date="2012" name="Proc. Natl. Acad. Sci. U.S.A.">
        <title>Antigenic diversity is generated by distinct evolutionary mechanisms in African trypanosome species.</title>
        <authorList>
            <person name="Jackson A.P."/>
            <person name="Berry A."/>
            <person name="Aslett M."/>
            <person name="Allison H.C."/>
            <person name="Burton P."/>
            <person name="Vavrova-Anderson J."/>
            <person name="Brown R."/>
            <person name="Browne H."/>
            <person name="Corton N."/>
            <person name="Hauser H."/>
            <person name="Gamble J."/>
            <person name="Gilderthorp R."/>
            <person name="Marcello L."/>
            <person name="McQuillan J."/>
            <person name="Otto T.D."/>
            <person name="Quail M.A."/>
            <person name="Sanders M.J."/>
            <person name="van Tonder A."/>
            <person name="Ginger M.L."/>
            <person name="Field M.C."/>
            <person name="Barry J.D."/>
            <person name="Hertz-Fowler C."/>
            <person name="Berriman M."/>
        </authorList>
    </citation>
    <scope>NUCLEOTIDE SEQUENCE</scope>
    <source>
        <strain evidence="2">Y486</strain>
    </source>
</reference>
<gene>
    <name evidence="2" type="ORF">TVY486_1000930</name>
</gene>
<dbReference type="AlphaFoldDB" id="G0U591"/>
<feature type="compositionally biased region" description="Polar residues" evidence="1">
    <location>
        <begin position="217"/>
        <end position="228"/>
    </location>
</feature>
<sequence>MESADDLGETTTVTVSVAGTTSVPLHLKVLESLQDASLQEEIKKEAVRLALVEKLGGFGGVSVVSANMAGEVPAYEAQLKLADLCSLISVMKDAHKQLETRLQQLNEAVSVFEQQLEAEKESEKINGAGDVTKDVGKEGSEEEKSGKTNEVAQEEKQSTSKGDEVVLEKGGKLSTATVLASVRTILNGALDIPAAEPLLDADVKSGDGLQRACASSGIENAQYNSGESDNGYRAISPGEGYEPLIDSEDYW</sequence>
<organism evidence="2">
    <name type="scientific">Trypanosoma vivax (strain Y486)</name>
    <dbReference type="NCBI Taxonomy" id="1055687"/>
    <lineage>
        <taxon>Eukaryota</taxon>
        <taxon>Discoba</taxon>
        <taxon>Euglenozoa</taxon>
        <taxon>Kinetoplastea</taxon>
        <taxon>Metakinetoplastina</taxon>
        <taxon>Trypanosomatida</taxon>
        <taxon>Trypanosomatidae</taxon>
        <taxon>Trypanosoma</taxon>
        <taxon>Duttonella</taxon>
    </lineage>
</organism>
<evidence type="ECO:0000313" key="2">
    <source>
        <dbReference type="EMBL" id="CCC51039.1"/>
    </source>
</evidence>
<name>G0U591_TRYVY</name>
<feature type="region of interest" description="Disordered" evidence="1">
    <location>
        <begin position="217"/>
        <end position="251"/>
    </location>
</feature>
<dbReference type="VEuPathDB" id="TriTrypDB:TvY486_1000930"/>
<accession>G0U591</accession>